<organism evidence="12 13">
    <name type="scientific">Crotalaria pallida</name>
    <name type="common">Smooth rattlebox</name>
    <name type="synonym">Crotalaria striata</name>
    <dbReference type="NCBI Taxonomy" id="3830"/>
    <lineage>
        <taxon>Eukaryota</taxon>
        <taxon>Viridiplantae</taxon>
        <taxon>Streptophyta</taxon>
        <taxon>Embryophyta</taxon>
        <taxon>Tracheophyta</taxon>
        <taxon>Spermatophyta</taxon>
        <taxon>Magnoliopsida</taxon>
        <taxon>eudicotyledons</taxon>
        <taxon>Gunneridae</taxon>
        <taxon>Pentapetalae</taxon>
        <taxon>rosids</taxon>
        <taxon>fabids</taxon>
        <taxon>Fabales</taxon>
        <taxon>Fabaceae</taxon>
        <taxon>Papilionoideae</taxon>
        <taxon>50 kb inversion clade</taxon>
        <taxon>genistoids sensu lato</taxon>
        <taxon>core genistoids</taxon>
        <taxon>Crotalarieae</taxon>
        <taxon>Crotalaria</taxon>
    </lineage>
</organism>
<comment type="subcellular location">
    <subcellularLocation>
        <location evidence="1">Membrane</location>
        <topology evidence="1">Multi-pass membrane protein</topology>
    </subcellularLocation>
</comment>
<dbReference type="InterPro" id="IPR005821">
    <property type="entry name" value="Ion_trans_dom"/>
</dbReference>
<dbReference type="InterPro" id="IPR000595">
    <property type="entry name" value="cNMP-bd_dom"/>
</dbReference>
<dbReference type="Gene3D" id="1.10.287.630">
    <property type="entry name" value="Helix hairpin bin"/>
    <property type="match status" value="1"/>
</dbReference>
<dbReference type="InterPro" id="IPR003938">
    <property type="entry name" value="K_chnl_volt-dep_EAG/ELK/ERG"/>
</dbReference>
<dbReference type="GO" id="GO:0005249">
    <property type="term" value="F:voltage-gated potassium channel activity"/>
    <property type="evidence" value="ECO:0007669"/>
    <property type="project" value="InterPro"/>
</dbReference>
<proteinExistence type="inferred from homology"/>
<reference evidence="12 13" key="1">
    <citation type="submission" date="2024-01" db="EMBL/GenBank/DDBJ databases">
        <title>The genomes of 5 underutilized Papilionoideae crops provide insights into root nodulation and disease resistanc.</title>
        <authorList>
            <person name="Yuan L."/>
        </authorList>
    </citation>
    <scope>NUCLEOTIDE SEQUENCE [LARGE SCALE GENOMIC DNA]</scope>
    <source>
        <strain evidence="12">ZHUSHIDOU_FW_LH</strain>
        <tissue evidence="12">Leaf</tissue>
    </source>
</reference>
<comment type="caution">
    <text evidence="12">The sequence shown here is derived from an EMBL/GenBank/DDBJ whole genome shotgun (WGS) entry which is preliminary data.</text>
</comment>
<dbReference type="Gene3D" id="2.60.120.10">
    <property type="entry name" value="Jelly Rolls"/>
    <property type="match status" value="1"/>
</dbReference>
<accession>A0AAN9FGM6</accession>
<dbReference type="PANTHER" id="PTHR45651">
    <property type="entry name" value="CYCLIC NUCLEOTIDE-GATED ION CHANNEL 15-RELATED-RELATED"/>
    <property type="match status" value="1"/>
</dbReference>
<evidence type="ECO:0000256" key="10">
    <source>
        <dbReference type="SAM" id="Phobius"/>
    </source>
</evidence>
<dbReference type="Proteomes" id="UP001372338">
    <property type="component" value="Unassembled WGS sequence"/>
</dbReference>
<dbReference type="SUPFAM" id="SSF81324">
    <property type="entry name" value="Voltage-gated potassium channels"/>
    <property type="match status" value="1"/>
</dbReference>
<dbReference type="PRINTS" id="PR01463">
    <property type="entry name" value="EAGCHANLFMLY"/>
</dbReference>
<dbReference type="PROSITE" id="PS50042">
    <property type="entry name" value="CNMP_BINDING_3"/>
    <property type="match status" value="1"/>
</dbReference>
<keyword evidence="13" id="KW-1185">Reference proteome</keyword>
<dbReference type="SUPFAM" id="SSF51206">
    <property type="entry name" value="cAMP-binding domain-like"/>
    <property type="match status" value="1"/>
</dbReference>
<keyword evidence="9" id="KW-0407">Ion channel</keyword>
<dbReference type="InterPro" id="IPR018490">
    <property type="entry name" value="cNMP-bd_dom_sf"/>
</dbReference>
<keyword evidence="6" id="KW-0406">Ion transport</keyword>
<keyword evidence="8" id="KW-1071">Ligand-gated ion channel</keyword>
<keyword evidence="4 10" id="KW-0812">Transmembrane</keyword>
<dbReference type="SMART" id="SM00100">
    <property type="entry name" value="cNMP"/>
    <property type="match status" value="1"/>
</dbReference>
<evidence type="ECO:0000256" key="9">
    <source>
        <dbReference type="ARBA" id="ARBA00023303"/>
    </source>
</evidence>
<dbReference type="GO" id="GO:0016020">
    <property type="term" value="C:membrane"/>
    <property type="evidence" value="ECO:0007669"/>
    <property type="project" value="UniProtKB-SubCell"/>
</dbReference>
<evidence type="ECO:0000256" key="6">
    <source>
        <dbReference type="ARBA" id="ARBA00023065"/>
    </source>
</evidence>
<feature type="transmembrane region" description="Helical" evidence="10">
    <location>
        <begin position="21"/>
        <end position="42"/>
    </location>
</feature>
<dbReference type="Pfam" id="PF00520">
    <property type="entry name" value="Ion_trans"/>
    <property type="match status" value="1"/>
</dbReference>
<feature type="domain" description="Cyclic nucleotide-binding" evidence="11">
    <location>
        <begin position="419"/>
        <end position="521"/>
    </location>
</feature>
<dbReference type="Gene3D" id="1.10.287.70">
    <property type="match status" value="1"/>
</dbReference>
<gene>
    <name evidence="12" type="ORF">RIF29_16474</name>
</gene>
<evidence type="ECO:0000259" key="11">
    <source>
        <dbReference type="PROSITE" id="PS50042"/>
    </source>
</evidence>
<dbReference type="EMBL" id="JAYWIO010000003">
    <property type="protein sequence ID" value="KAK7275359.1"/>
    <property type="molecule type" value="Genomic_DNA"/>
</dbReference>
<keyword evidence="3" id="KW-0813">Transport</keyword>
<dbReference type="AlphaFoldDB" id="A0AAN9FGM6"/>
<name>A0AAN9FGM6_CROPI</name>
<evidence type="ECO:0000313" key="12">
    <source>
        <dbReference type="EMBL" id="KAK7275359.1"/>
    </source>
</evidence>
<evidence type="ECO:0000256" key="7">
    <source>
        <dbReference type="ARBA" id="ARBA00023136"/>
    </source>
</evidence>
<evidence type="ECO:0000256" key="1">
    <source>
        <dbReference type="ARBA" id="ARBA00004141"/>
    </source>
</evidence>
<protein>
    <recommendedName>
        <fullName evidence="11">Cyclic nucleotide-binding domain-containing protein</fullName>
    </recommendedName>
</protein>
<feature type="transmembrane region" description="Helical" evidence="10">
    <location>
        <begin position="110"/>
        <end position="133"/>
    </location>
</feature>
<keyword evidence="7 10" id="KW-0472">Membrane</keyword>
<evidence type="ECO:0000256" key="5">
    <source>
        <dbReference type="ARBA" id="ARBA00022989"/>
    </source>
</evidence>
<keyword evidence="5 10" id="KW-1133">Transmembrane helix</keyword>
<evidence type="ECO:0000256" key="4">
    <source>
        <dbReference type="ARBA" id="ARBA00022692"/>
    </source>
</evidence>
<evidence type="ECO:0000313" key="13">
    <source>
        <dbReference type="Proteomes" id="UP001372338"/>
    </source>
</evidence>
<feature type="transmembrane region" description="Helical" evidence="10">
    <location>
        <begin position="54"/>
        <end position="72"/>
    </location>
</feature>
<dbReference type="PANTHER" id="PTHR45651:SF29">
    <property type="entry name" value="CYCLIC NUCLEOTIDE-GATED ION CHANNEL-LIKE PROTEIN"/>
    <property type="match status" value="1"/>
</dbReference>
<dbReference type="InterPro" id="IPR014710">
    <property type="entry name" value="RmlC-like_jellyroll"/>
</dbReference>
<sequence length="648" mass="75156">MASKSKVLDPRGPLIQQWNKIFVIICVMGLSVDPLFFYVPVINIQRKCFDLDRAWKITACVLRTFFDLFYIIRIMFQFRTSFIAPSSLELGVEVFVDDTEVIRKRYLRSLYFFIDILSVIPLPQMATLAIIPFHGVSYVGKVLLKYTVIAQFLPRLLRTSLLFKEVTSKSGFLSQTVWARAAYNFFLYLLASHLVGAFWYLLSVESEVQCWRQLLKNTTFAHYSILSCGLVDNPAVISLLNRPTSCPHKDHDDPTDPEVFNFGICLEALKYGIVQSTTKFRYKFFYSFWWGLRSISSAGQNLQTSTRVGEIIFSILISIFGVVLFSLLIGNVQKCLQSTTLTTTVRDEEIRLKKMDKEHWMFRRLLPESLKERIRRYEHYKWQMNRGVDEEALIQELPKDIRRDIKLHLCINLVKRVPLFESMDNELLEAMCERLKPVLHMENSYIIREGHPVDEMLFLTRGKVESFTTSGRINGFPKSYLLMAGDFCGEELLTWALDSDSSSNLPLSTTTVKTLLEVEAFALMVDDLKFIASQFRSRANSKQLQCTFRFYSQKWRTWAACFIQAAWRRYWKKKIERSLYEAEDSLHAFANDDGSLPSFGAIIQASRFESNVLRPLRTGGHNKMIRIHTLPPLPLQKPFEPDFTSKSF</sequence>
<feature type="transmembrane region" description="Helical" evidence="10">
    <location>
        <begin position="311"/>
        <end position="330"/>
    </location>
</feature>
<comment type="similarity">
    <text evidence="2">Belongs to the cyclic nucleotide-gated cation channel (TC 1.A.1.5) family.</text>
</comment>
<evidence type="ECO:0000256" key="3">
    <source>
        <dbReference type="ARBA" id="ARBA00022448"/>
    </source>
</evidence>
<evidence type="ECO:0000256" key="8">
    <source>
        <dbReference type="ARBA" id="ARBA00023286"/>
    </source>
</evidence>
<dbReference type="CDD" id="cd00038">
    <property type="entry name" value="CAP_ED"/>
    <property type="match status" value="1"/>
</dbReference>
<feature type="transmembrane region" description="Helical" evidence="10">
    <location>
        <begin position="181"/>
        <end position="202"/>
    </location>
</feature>
<evidence type="ECO:0000256" key="2">
    <source>
        <dbReference type="ARBA" id="ARBA00010486"/>
    </source>
</evidence>